<dbReference type="InterPro" id="IPR018303">
    <property type="entry name" value="ATPase_P-typ_P_site"/>
</dbReference>
<evidence type="ECO:0000256" key="13">
    <source>
        <dbReference type="ARBA" id="ARBA00023065"/>
    </source>
</evidence>
<dbReference type="GO" id="GO:0005524">
    <property type="term" value="F:ATP binding"/>
    <property type="evidence" value="ECO:0007669"/>
    <property type="project" value="UniProtKB-KW"/>
</dbReference>
<evidence type="ECO:0000256" key="11">
    <source>
        <dbReference type="ARBA" id="ARBA00022967"/>
    </source>
</evidence>
<dbReference type="SUPFAM" id="SSF81665">
    <property type="entry name" value="Calcium ATPase, transmembrane domain M"/>
    <property type="match status" value="1"/>
</dbReference>
<dbReference type="FunFam" id="3.40.50.1000:FF:000129">
    <property type="entry name" value="Calcium-translocating P-type ATPase PMCA-type"/>
    <property type="match status" value="1"/>
</dbReference>
<keyword evidence="10" id="KW-0460">Magnesium</keyword>
<keyword evidence="8" id="KW-0106">Calcium</keyword>
<dbReference type="SFLD" id="SFLDF00027">
    <property type="entry name" value="p-type_atpase"/>
    <property type="match status" value="1"/>
</dbReference>
<dbReference type="InterPro" id="IPR023214">
    <property type="entry name" value="HAD_sf"/>
</dbReference>
<feature type="transmembrane region" description="Helical" evidence="15">
    <location>
        <begin position="682"/>
        <end position="705"/>
    </location>
</feature>
<dbReference type="PRINTS" id="PR00119">
    <property type="entry name" value="CATATPASE"/>
</dbReference>
<keyword evidence="4" id="KW-0109">Calcium transport</keyword>
<feature type="transmembrane region" description="Helical" evidence="15">
    <location>
        <begin position="792"/>
        <end position="811"/>
    </location>
</feature>
<evidence type="ECO:0000256" key="4">
    <source>
        <dbReference type="ARBA" id="ARBA00022568"/>
    </source>
</evidence>
<dbReference type="GO" id="GO:0016887">
    <property type="term" value="F:ATP hydrolysis activity"/>
    <property type="evidence" value="ECO:0007669"/>
    <property type="project" value="InterPro"/>
</dbReference>
<evidence type="ECO:0000256" key="2">
    <source>
        <dbReference type="ARBA" id="ARBA00012790"/>
    </source>
</evidence>
<feature type="transmembrane region" description="Helical" evidence="15">
    <location>
        <begin position="754"/>
        <end position="771"/>
    </location>
</feature>
<dbReference type="InterPro" id="IPR001757">
    <property type="entry name" value="P_typ_ATPase"/>
</dbReference>
<dbReference type="PANTHER" id="PTHR24093:SF369">
    <property type="entry name" value="CALCIUM-TRANSPORTING ATPASE"/>
    <property type="match status" value="1"/>
</dbReference>
<dbReference type="InterPro" id="IPR023299">
    <property type="entry name" value="ATPase_P-typ_cyto_dom_N"/>
</dbReference>
<dbReference type="PROSITE" id="PS00154">
    <property type="entry name" value="ATPASE_E1_E2"/>
    <property type="match status" value="1"/>
</dbReference>
<evidence type="ECO:0000256" key="5">
    <source>
        <dbReference type="ARBA" id="ARBA00022692"/>
    </source>
</evidence>
<dbReference type="Gene3D" id="2.70.150.10">
    <property type="entry name" value="Calcium-transporting ATPase, cytoplasmic transduction domain A"/>
    <property type="match status" value="1"/>
</dbReference>
<dbReference type="NCBIfam" id="TIGR01494">
    <property type="entry name" value="ATPase_P-type"/>
    <property type="match status" value="2"/>
</dbReference>
<feature type="transmembrane region" description="Helical" evidence="15">
    <location>
        <begin position="649"/>
        <end position="670"/>
    </location>
</feature>
<proteinExistence type="predicted"/>
<evidence type="ECO:0000256" key="14">
    <source>
        <dbReference type="ARBA" id="ARBA00023136"/>
    </source>
</evidence>
<feature type="transmembrane region" description="Helical" evidence="15">
    <location>
        <begin position="231"/>
        <end position="249"/>
    </location>
</feature>
<keyword evidence="9" id="KW-0067">ATP-binding</keyword>
<protein>
    <recommendedName>
        <fullName evidence="2">P-type Ca(2+) transporter</fullName>
        <ecNumber evidence="2">7.2.2.10</ecNumber>
    </recommendedName>
</protein>
<reference evidence="17" key="1">
    <citation type="submission" date="2020-10" db="EMBL/GenBank/DDBJ databases">
        <authorList>
            <person name="Gilroy R."/>
        </authorList>
    </citation>
    <scope>NUCLEOTIDE SEQUENCE</scope>
    <source>
        <strain evidence="17">15467</strain>
    </source>
</reference>
<dbReference type="SFLD" id="SFLDG00002">
    <property type="entry name" value="C1.7:_P-type_atpase_like"/>
    <property type="match status" value="1"/>
</dbReference>
<dbReference type="Pfam" id="PF08282">
    <property type="entry name" value="Hydrolase_3"/>
    <property type="match status" value="1"/>
</dbReference>
<dbReference type="SUPFAM" id="SSF56784">
    <property type="entry name" value="HAD-like"/>
    <property type="match status" value="1"/>
</dbReference>
<dbReference type="AlphaFoldDB" id="A0A9D9DLA0"/>
<dbReference type="InterPro" id="IPR008250">
    <property type="entry name" value="ATPase_P-typ_transduc_dom_A_sf"/>
</dbReference>
<keyword evidence="14 15" id="KW-0472">Membrane</keyword>
<dbReference type="PRINTS" id="PR00120">
    <property type="entry name" value="HATPASE"/>
</dbReference>
<dbReference type="InterPro" id="IPR036412">
    <property type="entry name" value="HAD-like_sf"/>
</dbReference>
<reference evidence="17" key="2">
    <citation type="journal article" date="2021" name="PeerJ">
        <title>Extensive microbial diversity within the chicken gut microbiome revealed by metagenomics and culture.</title>
        <authorList>
            <person name="Gilroy R."/>
            <person name="Ravi A."/>
            <person name="Getino M."/>
            <person name="Pursley I."/>
            <person name="Horton D.L."/>
            <person name="Alikhan N.F."/>
            <person name="Baker D."/>
            <person name="Gharbi K."/>
            <person name="Hall N."/>
            <person name="Watson M."/>
            <person name="Adriaenssens E.M."/>
            <person name="Foster-Nyarko E."/>
            <person name="Jarju S."/>
            <person name="Secka A."/>
            <person name="Antonio M."/>
            <person name="Oren A."/>
            <person name="Chaudhuri R.R."/>
            <person name="La Ragione R."/>
            <person name="Hildebrand F."/>
            <person name="Pallen M.J."/>
        </authorList>
    </citation>
    <scope>NUCLEOTIDE SEQUENCE</scope>
    <source>
        <strain evidence="17">15467</strain>
    </source>
</reference>
<feature type="transmembrane region" description="Helical" evidence="15">
    <location>
        <begin position="44"/>
        <end position="62"/>
    </location>
</feature>
<feature type="transmembrane region" description="Helical" evidence="15">
    <location>
        <begin position="823"/>
        <end position="844"/>
    </location>
</feature>
<keyword evidence="12 15" id="KW-1133">Transmembrane helix</keyword>
<dbReference type="GO" id="GO:0005388">
    <property type="term" value="F:P-type calcium transporter activity"/>
    <property type="evidence" value="ECO:0007669"/>
    <property type="project" value="UniProtKB-EC"/>
</dbReference>
<dbReference type="SFLD" id="SFLDS00003">
    <property type="entry name" value="Haloacid_Dehalogenase"/>
    <property type="match status" value="1"/>
</dbReference>
<dbReference type="NCBIfam" id="TIGR01517">
    <property type="entry name" value="ATPase-IIB_Ca"/>
    <property type="match status" value="1"/>
</dbReference>
<keyword evidence="5 15" id="KW-0812">Transmembrane</keyword>
<dbReference type="Proteomes" id="UP000823635">
    <property type="component" value="Unassembled WGS sequence"/>
</dbReference>
<comment type="subcellular location">
    <subcellularLocation>
        <location evidence="1">Endomembrane system</location>
        <topology evidence="1">Multi-pass membrane protein</topology>
    </subcellularLocation>
</comment>
<dbReference type="InterPro" id="IPR006068">
    <property type="entry name" value="ATPase_P-typ_cation-transptr_C"/>
</dbReference>
<sequence>MQTYKGLTEQEVLESRAKYGSNDLTPPKRESWVKMLLGKFNDPIIKLLLFATLLSMITGYFHGSMVESFGIIIAVLLATILSFLNEYKAGKEFDILNQVNDTVPVKVFRDGKACEIPKNEVVVGDVVVIAQGDEVPADGRLTSSMDLAVNESSLNGESKDSSKTHVKVDSYTGAYSPNNVYRGTNVTQGDGVFIVEKVGDETELGKTARHASEITGGETPLNRQLNKLSKFIGKAGFIIAGATFIALTVRDLALGILTFEATLDNLSILLSFFMIAVTLIVVAVPEGLAMSVTLSLAYSMRRMTADHTLVRKMHACETMGAATVICTDKTGTLTQNRMRVQYCSAEADENFARAAALNSTAFIEENNGEYTAIGNPTEGAILTFTCEKGFDYKSYREKYAILKRLPFNTERKYMATMVEGALYVKGAPEILWGFCKVADSDKDKVREYQAKGMRCLAFASCPIDDNDARREIEEIIGEGKLSYTGFVAIADPIRSDVPAAMAECLRAGIKVKIVTGDTSLTAIEIARQAGLWSESDTDDMFITGREFQELDDEKASEVAAKIKVMSRARPADKMRLVKLLQQMGEVVAVTGDGTNDAPALNYADVGLSMGTGTSVAKEASDIILLDDSFTSVVKAVKWGRSIYLNIQKFIQFQLTINLLALLTALIGPFVGVELPLTVTQMLWVNLIMDTFAALALATEPALNALMKNKPRKVDAFIVNRIMRRNIISQGLVFLAVLLYLLFRFNSDGVMSVKELSIFFTFFVMLQFWNLFNARCLGSNNSAFSNLGGNRSFLMIVAIILLLQIVIVQFGGEFFRTEPLSFKEWIVIIASTSLVLVAGEIVRGIRRLNAREK</sequence>
<name>A0A9D9DLA0_9BACT</name>
<evidence type="ECO:0000256" key="3">
    <source>
        <dbReference type="ARBA" id="ARBA00022448"/>
    </source>
</evidence>
<keyword evidence="13" id="KW-0406">Ion transport</keyword>
<evidence type="ECO:0000256" key="12">
    <source>
        <dbReference type="ARBA" id="ARBA00022989"/>
    </source>
</evidence>
<accession>A0A9D9DLA0</accession>
<feature type="transmembrane region" description="Helical" evidence="15">
    <location>
        <begin position="68"/>
        <end position="84"/>
    </location>
</feature>
<evidence type="ECO:0000259" key="16">
    <source>
        <dbReference type="SMART" id="SM00831"/>
    </source>
</evidence>
<gene>
    <name evidence="17" type="ORF">IAC68_06945</name>
</gene>
<evidence type="ECO:0000256" key="10">
    <source>
        <dbReference type="ARBA" id="ARBA00022842"/>
    </source>
</evidence>
<dbReference type="GO" id="GO:0046872">
    <property type="term" value="F:metal ion binding"/>
    <property type="evidence" value="ECO:0007669"/>
    <property type="project" value="UniProtKB-KW"/>
</dbReference>
<dbReference type="EC" id="7.2.2.10" evidence="2"/>
<dbReference type="Gene3D" id="3.40.50.1000">
    <property type="entry name" value="HAD superfamily/HAD-like"/>
    <property type="match status" value="2"/>
</dbReference>
<dbReference type="Pfam" id="PF00122">
    <property type="entry name" value="E1-E2_ATPase"/>
    <property type="match status" value="1"/>
</dbReference>
<dbReference type="Gene3D" id="3.40.1110.10">
    <property type="entry name" value="Calcium-transporting ATPase, cytoplasmic domain N"/>
    <property type="match status" value="2"/>
</dbReference>
<evidence type="ECO:0000256" key="9">
    <source>
        <dbReference type="ARBA" id="ARBA00022840"/>
    </source>
</evidence>
<dbReference type="Pfam" id="PF13246">
    <property type="entry name" value="Cation_ATPase"/>
    <property type="match status" value="1"/>
</dbReference>
<feature type="transmembrane region" description="Helical" evidence="15">
    <location>
        <begin position="269"/>
        <end position="298"/>
    </location>
</feature>
<comment type="caution">
    <text evidence="17">The sequence shown here is derived from an EMBL/GenBank/DDBJ whole genome shotgun (WGS) entry which is preliminary data.</text>
</comment>
<dbReference type="InterPro" id="IPR059000">
    <property type="entry name" value="ATPase_P-type_domA"/>
</dbReference>
<dbReference type="InterPro" id="IPR004014">
    <property type="entry name" value="ATPase_P-typ_cation-transptr_N"/>
</dbReference>
<evidence type="ECO:0000256" key="15">
    <source>
        <dbReference type="SAM" id="Phobius"/>
    </source>
</evidence>
<keyword evidence="3" id="KW-0813">Transport</keyword>
<evidence type="ECO:0000256" key="1">
    <source>
        <dbReference type="ARBA" id="ARBA00004127"/>
    </source>
</evidence>
<keyword evidence="11" id="KW-1278">Translocase</keyword>
<keyword evidence="7" id="KW-0547">Nucleotide-binding</keyword>
<dbReference type="EMBL" id="JADINB010000145">
    <property type="protein sequence ID" value="MBO8429648.1"/>
    <property type="molecule type" value="Genomic_DNA"/>
</dbReference>
<evidence type="ECO:0000313" key="18">
    <source>
        <dbReference type="Proteomes" id="UP000823635"/>
    </source>
</evidence>
<evidence type="ECO:0000313" key="17">
    <source>
        <dbReference type="EMBL" id="MBO8429648.1"/>
    </source>
</evidence>
<dbReference type="InterPro" id="IPR023298">
    <property type="entry name" value="ATPase_P-typ_TM_dom_sf"/>
</dbReference>
<dbReference type="InterPro" id="IPR006408">
    <property type="entry name" value="P-type_ATPase_IIB"/>
</dbReference>
<organism evidence="17 18">
    <name type="scientific">Candidatus Egerieousia excrementavium</name>
    <dbReference type="NCBI Taxonomy" id="2840778"/>
    <lineage>
        <taxon>Bacteria</taxon>
        <taxon>Pseudomonadati</taxon>
        <taxon>Bacteroidota</taxon>
        <taxon>Bacteroidia</taxon>
        <taxon>Bacteroidales</taxon>
        <taxon>Candidatus Egerieousia</taxon>
    </lineage>
</organism>
<dbReference type="SUPFAM" id="SSF81653">
    <property type="entry name" value="Calcium ATPase, transduction domain A"/>
    <property type="match status" value="1"/>
</dbReference>
<dbReference type="SMART" id="SM00831">
    <property type="entry name" value="Cation_ATPase_N"/>
    <property type="match status" value="1"/>
</dbReference>
<dbReference type="InterPro" id="IPR044492">
    <property type="entry name" value="P_typ_ATPase_HD_dom"/>
</dbReference>
<dbReference type="GO" id="GO:0012505">
    <property type="term" value="C:endomembrane system"/>
    <property type="evidence" value="ECO:0007669"/>
    <property type="project" value="UniProtKB-SubCell"/>
</dbReference>
<dbReference type="Pfam" id="PF00689">
    <property type="entry name" value="Cation_ATPase_C"/>
    <property type="match status" value="1"/>
</dbReference>
<feature type="transmembrane region" description="Helical" evidence="15">
    <location>
        <begin position="726"/>
        <end position="742"/>
    </location>
</feature>
<evidence type="ECO:0000256" key="8">
    <source>
        <dbReference type="ARBA" id="ARBA00022837"/>
    </source>
</evidence>
<dbReference type="PANTHER" id="PTHR24093">
    <property type="entry name" value="CATION TRANSPORTING ATPASE"/>
    <property type="match status" value="1"/>
</dbReference>
<evidence type="ECO:0000256" key="6">
    <source>
        <dbReference type="ARBA" id="ARBA00022723"/>
    </source>
</evidence>
<dbReference type="Gene3D" id="1.20.1110.10">
    <property type="entry name" value="Calcium-transporting ATPase, transmembrane domain"/>
    <property type="match status" value="2"/>
</dbReference>
<evidence type="ECO:0000256" key="7">
    <source>
        <dbReference type="ARBA" id="ARBA00022741"/>
    </source>
</evidence>
<dbReference type="Pfam" id="PF00690">
    <property type="entry name" value="Cation_ATPase_N"/>
    <property type="match status" value="1"/>
</dbReference>
<keyword evidence="6" id="KW-0479">Metal-binding</keyword>
<feature type="domain" description="Cation-transporting P-type ATPase N-terminal" evidence="16">
    <location>
        <begin position="5"/>
        <end position="60"/>
    </location>
</feature>
<dbReference type="GO" id="GO:0005886">
    <property type="term" value="C:plasma membrane"/>
    <property type="evidence" value="ECO:0007669"/>
    <property type="project" value="TreeGrafter"/>
</dbReference>